<sequence>MVRRAVVADAGALTRLRALMLEAMGAPVGDQDAEWRKAAEAWFAERLADTGGFAAFVVDEPDSGVVCGAAGMCDRRAPGPSNLTGTQGHVFNISTDPRHRRRGHARACLEALLAWFRDETDAKVINLNATGDGADLYRAAGFVAPRFPALQLRIAELPPTSRP</sequence>
<accession>A0ABV9C8Z7</accession>
<dbReference type="RefSeq" id="WP_380835936.1">
    <property type="nucleotide sequence ID" value="NZ_JBHSFP010000001.1"/>
</dbReference>
<keyword evidence="3" id="KW-1185">Reference proteome</keyword>
<evidence type="ECO:0000259" key="1">
    <source>
        <dbReference type="PROSITE" id="PS51186"/>
    </source>
</evidence>
<keyword evidence="2" id="KW-0012">Acyltransferase</keyword>
<comment type="caution">
    <text evidence="2">The sequence shown here is derived from an EMBL/GenBank/DDBJ whole genome shotgun (WGS) entry which is preliminary data.</text>
</comment>
<evidence type="ECO:0000313" key="3">
    <source>
        <dbReference type="Proteomes" id="UP001596004"/>
    </source>
</evidence>
<dbReference type="Pfam" id="PF00583">
    <property type="entry name" value="Acetyltransf_1"/>
    <property type="match status" value="1"/>
</dbReference>
<proteinExistence type="predicted"/>
<gene>
    <name evidence="2" type="ORF">ACFO60_01585</name>
</gene>
<dbReference type="EC" id="2.3.1.-" evidence="2"/>
<dbReference type="Proteomes" id="UP001596004">
    <property type="component" value="Unassembled WGS sequence"/>
</dbReference>
<dbReference type="PROSITE" id="PS51186">
    <property type="entry name" value="GNAT"/>
    <property type="match status" value="1"/>
</dbReference>
<dbReference type="InterPro" id="IPR016181">
    <property type="entry name" value="Acyl_CoA_acyltransferase"/>
</dbReference>
<reference evidence="3" key="1">
    <citation type="journal article" date="2019" name="Int. J. Syst. Evol. Microbiol.">
        <title>The Global Catalogue of Microorganisms (GCM) 10K type strain sequencing project: providing services to taxonomists for standard genome sequencing and annotation.</title>
        <authorList>
            <consortium name="The Broad Institute Genomics Platform"/>
            <consortium name="The Broad Institute Genome Sequencing Center for Infectious Disease"/>
            <person name="Wu L."/>
            <person name="Ma J."/>
        </authorList>
    </citation>
    <scope>NUCLEOTIDE SEQUENCE [LARGE SCALE GENOMIC DNA]</scope>
    <source>
        <strain evidence="3">CGMCC 4.7132</strain>
    </source>
</reference>
<name>A0ABV9C8Z7_9ACTN</name>
<organism evidence="2 3">
    <name type="scientific">Sphaerisporangium dianthi</name>
    <dbReference type="NCBI Taxonomy" id="1436120"/>
    <lineage>
        <taxon>Bacteria</taxon>
        <taxon>Bacillati</taxon>
        <taxon>Actinomycetota</taxon>
        <taxon>Actinomycetes</taxon>
        <taxon>Streptosporangiales</taxon>
        <taxon>Streptosporangiaceae</taxon>
        <taxon>Sphaerisporangium</taxon>
    </lineage>
</organism>
<feature type="domain" description="N-acetyltransferase" evidence="1">
    <location>
        <begin position="14"/>
        <end position="160"/>
    </location>
</feature>
<keyword evidence="2" id="KW-0808">Transferase</keyword>
<protein>
    <submittedName>
        <fullName evidence="2">GNAT family N-acetyltransferase</fullName>
        <ecNumber evidence="2">2.3.1.-</ecNumber>
    </submittedName>
</protein>
<dbReference type="EMBL" id="JBHSFP010000001">
    <property type="protein sequence ID" value="MFC4529438.1"/>
    <property type="molecule type" value="Genomic_DNA"/>
</dbReference>
<dbReference type="InterPro" id="IPR000182">
    <property type="entry name" value="GNAT_dom"/>
</dbReference>
<evidence type="ECO:0000313" key="2">
    <source>
        <dbReference type="EMBL" id="MFC4529438.1"/>
    </source>
</evidence>
<dbReference type="SUPFAM" id="SSF55729">
    <property type="entry name" value="Acyl-CoA N-acyltransferases (Nat)"/>
    <property type="match status" value="1"/>
</dbReference>
<dbReference type="Gene3D" id="3.40.630.30">
    <property type="match status" value="1"/>
</dbReference>
<dbReference type="GO" id="GO:0016746">
    <property type="term" value="F:acyltransferase activity"/>
    <property type="evidence" value="ECO:0007669"/>
    <property type="project" value="UniProtKB-KW"/>
</dbReference>